<evidence type="ECO:0000313" key="1">
    <source>
        <dbReference type="EMBL" id="ACN52737.1"/>
    </source>
</evidence>
<gene>
    <name evidence="1" type="ORF">BVAVS116_O0042</name>
</gene>
<keyword evidence="1" id="KW-0614">Plasmid</keyword>
<sequence length="85" mass="9971">MSLVLEKLSLTLKNMVLFKQLTKIISKKKILIQGVLTFSKKLNTSLKTIKLVLSIFLENSKIFLKNQDLKQINHFIYVEIYLFQI</sequence>
<protein>
    <submittedName>
        <fullName evidence="1">Putative phage integrase</fullName>
    </submittedName>
</protein>
<evidence type="ECO:0000313" key="2">
    <source>
        <dbReference type="Proteomes" id="UP000006163"/>
    </source>
</evidence>
<accession>C0R8F3</accession>
<reference evidence="1 2" key="1">
    <citation type="journal article" date="2012" name="J. Bacteriol.">
        <title>Whole-Genome Sequences of Borrelia bissettii, Borrelia valaisiana, and Borrelia spielmanii.</title>
        <authorList>
            <person name="Schutzer S.E."/>
            <person name="Fraser-Liggett C.M."/>
            <person name="Qiu W.G."/>
            <person name="Kraiczy P."/>
            <person name="Mongodin E.F."/>
            <person name="Dunn J.J."/>
            <person name="Luft B.J."/>
            <person name="Casjens S.R."/>
        </authorList>
    </citation>
    <scope>NUCLEOTIDE SEQUENCE [LARGE SCALE GENOMIC DNA]</scope>
    <source>
        <strain evidence="1 2">VS116</strain>
        <plasmid evidence="1">VS116_cp32-2-7</plasmid>
    </source>
</reference>
<dbReference type="AlphaFoldDB" id="C0R8F3"/>
<dbReference type="EMBL" id="CP001434">
    <property type="protein sequence ID" value="ACN52737.1"/>
    <property type="molecule type" value="Genomic_DNA"/>
</dbReference>
<dbReference type="HOGENOM" id="CLU_192009_0_0_12"/>
<keyword evidence="2" id="KW-1185">Reference proteome</keyword>
<dbReference type="Proteomes" id="UP000006163">
    <property type="component" value="Plasmid VS116_cp32-2-7"/>
</dbReference>
<organism evidence="1 2">
    <name type="scientific">Borreliella valaisiana VS116</name>
    <dbReference type="NCBI Taxonomy" id="445987"/>
    <lineage>
        <taxon>Bacteria</taxon>
        <taxon>Pseudomonadati</taxon>
        <taxon>Spirochaetota</taxon>
        <taxon>Spirochaetia</taxon>
        <taxon>Spirochaetales</taxon>
        <taxon>Borreliaceae</taxon>
        <taxon>Borreliella</taxon>
    </lineage>
</organism>
<proteinExistence type="predicted"/>
<name>C0R8F3_BORVA</name>
<geneLocation type="plasmid" evidence="1 2">
    <name>VS116_cp32-2-7</name>
</geneLocation>